<feature type="transmembrane region" description="Helical" evidence="20">
    <location>
        <begin position="240"/>
        <end position="260"/>
    </location>
</feature>
<dbReference type="Pfam" id="PF07714">
    <property type="entry name" value="PK_Tyr_Ser-Thr"/>
    <property type="match status" value="1"/>
</dbReference>
<keyword evidence="4" id="KW-0723">Serine/threonine-protein kinase</keyword>
<keyword evidence="6 20" id="KW-0812">Transmembrane</keyword>
<dbReference type="GO" id="GO:0009617">
    <property type="term" value="P:response to bacterium"/>
    <property type="evidence" value="ECO:0007669"/>
    <property type="project" value="UniProtKB-ARBA"/>
</dbReference>
<evidence type="ECO:0000256" key="7">
    <source>
        <dbReference type="ARBA" id="ARBA00022729"/>
    </source>
</evidence>
<dbReference type="EC" id="2.7.11.1" evidence="2"/>
<feature type="chain" id="PRO_5043990854" description="non-specific serine/threonine protein kinase" evidence="21">
    <location>
        <begin position="20"/>
        <end position="623"/>
    </location>
</feature>
<evidence type="ECO:0000256" key="14">
    <source>
        <dbReference type="ARBA" id="ARBA00023170"/>
    </source>
</evidence>
<accession>A0AAW1M360</accession>
<feature type="domain" description="LysM" evidence="23">
    <location>
        <begin position="30"/>
        <end position="75"/>
    </location>
</feature>
<evidence type="ECO:0000256" key="20">
    <source>
        <dbReference type="SAM" id="Phobius"/>
    </source>
</evidence>
<feature type="compositionally biased region" description="Low complexity" evidence="19">
    <location>
        <begin position="215"/>
        <end position="238"/>
    </location>
</feature>
<dbReference type="GO" id="GO:0045087">
    <property type="term" value="P:innate immune response"/>
    <property type="evidence" value="ECO:0007669"/>
    <property type="project" value="InterPro"/>
</dbReference>
<dbReference type="PROSITE" id="PS51782">
    <property type="entry name" value="LYSM"/>
    <property type="match status" value="1"/>
</dbReference>
<comment type="catalytic activity">
    <reaction evidence="16">
        <text>L-threonyl-[protein] + ATP = O-phospho-L-threonyl-[protein] + ADP + H(+)</text>
        <dbReference type="Rhea" id="RHEA:46608"/>
        <dbReference type="Rhea" id="RHEA-COMP:11060"/>
        <dbReference type="Rhea" id="RHEA-COMP:11605"/>
        <dbReference type="ChEBI" id="CHEBI:15378"/>
        <dbReference type="ChEBI" id="CHEBI:30013"/>
        <dbReference type="ChEBI" id="CHEBI:30616"/>
        <dbReference type="ChEBI" id="CHEBI:61977"/>
        <dbReference type="ChEBI" id="CHEBI:456216"/>
        <dbReference type="EC" id="2.7.11.1"/>
    </reaction>
</comment>
<dbReference type="PROSITE" id="PS00107">
    <property type="entry name" value="PROTEIN_KINASE_ATP"/>
    <property type="match status" value="1"/>
</dbReference>
<proteinExistence type="predicted"/>
<evidence type="ECO:0000256" key="2">
    <source>
        <dbReference type="ARBA" id="ARBA00012513"/>
    </source>
</evidence>
<evidence type="ECO:0000256" key="12">
    <source>
        <dbReference type="ARBA" id="ARBA00023136"/>
    </source>
</evidence>
<evidence type="ECO:0000256" key="8">
    <source>
        <dbReference type="ARBA" id="ARBA00022741"/>
    </source>
</evidence>
<evidence type="ECO:0000256" key="9">
    <source>
        <dbReference type="ARBA" id="ARBA00022777"/>
    </source>
</evidence>
<evidence type="ECO:0000256" key="4">
    <source>
        <dbReference type="ARBA" id="ARBA00022527"/>
    </source>
</evidence>
<dbReference type="FunFam" id="1.10.510.10:FF:000468">
    <property type="entry name" value="PTI1-like tyrosine-protein kinase 3"/>
    <property type="match status" value="1"/>
</dbReference>
<organism evidence="24 25">
    <name type="scientific">Saponaria officinalis</name>
    <name type="common">Common soapwort</name>
    <name type="synonym">Lychnis saponaria</name>
    <dbReference type="NCBI Taxonomy" id="3572"/>
    <lineage>
        <taxon>Eukaryota</taxon>
        <taxon>Viridiplantae</taxon>
        <taxon>Streptophyta</taxon>
        <taxon>Embryophyta</taxon>
        <taxon>Tracheophyta</taxon>
        <taxon>Spermatophyta</taxon>
        <taxon>Magnoliopsida</taxon>
        <taxon>eudicotyledons</taxon>
        <taxon>Gunneridae</taxon>
        <taxon>Pentapetalae</taxon>
        <taxon>Caryophyllales</taxon>
        <taxon>Caryophyllaceae</taxon>
        <taxon>Caryophylleae</taxon>
        <taxon>Saponaria</taxon>
    </lineage>
</organism>
<dbReference type="PROSITE" id="PS50011">
    <property type="entry name" value="PROTEIN_KINASE_DOM"/>
    <property type="match status" value="1"/>
</dbReference>
<dbReference type="InterPro" id="IPR057097">
    <property type="entry name" value="LysM_RLK3/10"/>
</dbReference>
<evidence type="ECO:0000256" key="6">
    <source>
        <dbReference type="ARBA" id="ARBA00022692"/>
    </source>
</evidence>
<dbReference type="CDD" id="cd00118">
    <property type="entry name" value="LysM"/>
    <property type="match status" value="1"/>
</dbReference>
<dbReference type="Gene3D" id="3.30.200.20">
    <property type="entry name" value="Phosphorylase Kinase, domain 1"/>
    <property type="match status" value="1"/>
</dbReference>
<evidence type="ECO:0000256" key="17">
    <source>
        <dbReference type="ARBA" id="ARBA00048679"/>
    </source>
</evidence>
<name>A0AAW1M360_SAPOF</name>
<dbReference type="SUPFAM" id="SSF56112">
    <property type="entry name" value="Protein kinase-like (PK-like)"/>
    <property type="match status" value="1"/>
</dbReference>
<dbReference type="AlphaFoldDB" id="A0AAW1M360"/>
<protein>
    <recommendedName>
        <fullName evidence="2">non-specific serine/threonine protein kinase</fullName>
        <ecNumber evidence="2">2.7.11.1</ecNumber>
    </recommendedName>
</protein>
<evidence type="ECO:0000259" key="22">
    <source>
        <dbReference type="PROSITE" id="PS50011"/>
    </source>
</evidence>
<evidence type="ECO:0000313" key="24">
    <source>
        <dbReference type="EMBL" id="KAK9741735.1"/>
    </source>
</evidence>
<dbReference type="InterPro" id="IPR001245">
    <property type="entry name" value="Ser-Thr/Tyr_kinase_cat_dom"/>
</dbReference>
<evidence type="ECO:0000256" key="18">
    <source>
        <dbReference type="PROSITE-ProRule" id="PRU10141"/>
    </source>
</evidence>
<dbReference type="GO" id="GO:0005886">
    <property type="term" value="C:plasma membrane"/>
    <property type="evidence" value="ECO:0007669"/>
    <property type="project" value="UniProtKB-SubCell"/>
</dbReference>
<gene>
    <name evidence="24" type="ORF">RND81_03G124800</name>
</gene>
<keyword evidence="9" id="KW-0418">Kinase</keyword>
<dbReference type="EMBL" id="JBDFQZ010000003">
    <property type="protein sequence ID" value="KAK9741735.1"/>
    <property type="molecule type" value="Genomic_DNA"/>
</dbReference>
<dbReference type="GO" id="GO:0005524">
    <property type="term" value="F:ATP binding"/>
    <property type="evidence" value="ECO:0007669"/>
    <property type="project" value="UniProtKB-UniRule"/>
</dbReference>
<evidence type="ECO:0000256" key="10">
    <source>
        <dbReference type="ARBA" id="ARBA00022840"/>
    </source>
</evidence>
<dbReference type="Pfam" id="PF23577">
    <property type="entry name" value="LysM_RLK"/>
    <property type="match status" value="1"/>
</dbReference>
<dbReference type="PROSITE" id="PS00108">
    <property type="entry name" value="PROTEIN_KINASE_ST"/>
    <property type="match status" value="1"/>
</dbReference>
<evidence type="ECO:0000256" key="3">
    <source>
        <dbReference type="ARBA" id="ARBA00022475"/>
    </source>
</evidence>
<evidence type="ECO:0000259" key="23">
    <source>
        <dbReference type="PROSITE" id="PS51782"/>
    </source>
</evidence>
<comment type="caution">
    <text evidence="24">The sequence shown here is derived from an EMBL/GenBank/DDBJ whole genome shotgun (WGS) entry which is preliminary data.</text>
</comment>
<feature type="domain" description="Protein kinase" evidence="22">
    <location>
        <begin position="315"/>
        <end position="587"/>
    </location>
</feature>
<evidence type="ECO:0000256" key="11">
    <source>
        <dbReference type="ARBA" id="ARBA00022989"/>
    </source>
</evidence>
<keyword evidence="7 21" id="KW-0732">Signal</keyword>
<dbReference type="InterPro" id="IPR011009">
    <property type="entry name" value="Kinase-like_dom_sf"/>
</dbReference>
<keyword evidence="3" id="KW-1003">Cell membrane</keyword>
<dbReference type="FunFam" id="3.30.200.20:FF:000468">
    <property type="entry name" value="LysM receptor kinase 2"/>
    <property type="match status" value="1"/>
</dbReference>
<dbReference type="PANTHER" id="PTHR46204">
    <property type="entry name" value="CHITIN ELICITOR RECEPTOR KINASE 1-RELATED"/>
    <property type="match status" value="1"/>
</dbReference>
<keyword evidence="10 18" id="KW-0067">ATP-binding</keyword>
<evidence type="ECO:0000256" key="19">
    <source>
        <dbReference type="SAM" id="MobiDB-lite"/>
    </source>
</evidence>
<keyword evidence="15" id="KW-0325">Glycoprotein</keyword>
<keyword evidence="11 20" id="KW-1133">Transmembrane helix</keyword>
<dbReference type="InterPro" id="IPR017441">
    <property type="entry name" value="Protein_kinase_ATP_BS"/>
</dbReference>
<keyword evidence="13" id="KW-1015">Disulfide bond</keyword>
<dbReference type="InterPro" id="IPR018392">
    <property type="entry name" value="LysM"/>
</dbReference>
<evidence type="ECO:0000256" key="13">
    <source>
        <dbReference type="ARBA" id="ARBA00023157"/>
    </source>
</evidence>
<keyword evidence="12 20" id="KW-0472">Membrane</keyword>
<evidence type="ECO:0000256" key="1">
    <source>
        <dbReference type="ARBA" id="ARBA00004162"/>
    </source>
</evidence>
<evidence type="ECO:0000256" key="5">
    <source>
        <dbReference type="ARBA" id="ARBA00022679"/>
    </source>
</evidence>
<feature type="binding site" evidence="18">
    <location>
        <position position="343"/>
    </location>
    <ligand>
        <name>ATP</name>
        <dbReference type="ChEBI" id="CHEBI:30616"/>
    </ligand>
</feature>
<dbReference type="SMART" id="SM00257">
    <property type="entry name" value="LysM"/>
    <property type="match status" value="2"/>
</dbReference>
<keyword evidence="25" id="KW-1185">Reference proteome</keyword>
<comment type="subcellular location">
    <subcellularLocation>
        <location evidence="1">Cell membrane</location>
        <topology evidence="1">Single-pass membrane protein</topology>
    </subcellularLocation>
</comment>
<evidence type="ECO:0000256" key="21">
    <source>
        <dbReference type="SAM" id="SignalP"/>
    </source>
</evidence>
<feature type="region of interest" description="Disordered" evidence="19">
    <location>
        <begin position="209"/>
        <end position="238"/>
    </location>
</feature>
<keyword evidence="8 18" id="KW-0547">Nucleotide-binding</keyword>
<dbReference type="Gene3D" id="1.10.510.10">
    <property type="entry name" value="Transferase(Phosphotransferase) domain 1"/>
    <property type="match status" value="1"/>
</dbReference>
<dbReference type="InterPro" id="IPR008271">
    <property type="entry name" value="Ser/Thr_kinase_AS"/>
</dbReference>
<dbReference type="PANTHER" id="PTHR46204:SF2">
    <property type="entry name" value="CHITIN ELICITOR RECEPTOR KINASE 1"/>
    <property type="match status" value="1"/>
</dbReference>
<dbReference type="GO" id="GO:0019199">
    <property type="term" value="F:transmembrane receptor protein kinase activity"/>
    <property type="evidence" value="ECO:0007669"/>
    <property type="project" value="InterPro"/>
</dbReference>
<keyword evidence="5" id="KW-0808">Transferase</keyword>
<keyword evidence="14" id="KW-0675">Receptor</keyword>
<dbReference type="SMART" id="SM00220">
    <property type="entry name" value="S_TKc"/>
    <property type="match status" value="1"/>
</dbReference>
<evidence type="ECO:0000256" key="16">
    <source>
        <dbReference type="ARBA" id="ARBA00047899"/>
    </source>
</evidence>
<dbReference type="Proteomes" id="UP001443914">
    <property type="component" value="Unassembled WGS sequence"/>
</dbReference>
<dbReference type="InterPro" id="IPR000719">
    <property type="entry name" value="Prot_kinase_dom"/>
</dbReference>
<dbReference type="InterPro" id="IPR044812">
    <property type="entry name" value="CERK1/LYK3-like"/>
</dbReference>
<reference evidence="24" key="1">
    <citation type="submission" date="2024-03" db="EMBL/GenBank/DDBJ databases">
        <title>WGS assembly of Saponaria officinalis var. Norfolk2.</title>
        <authorList>
            <person name="Jenkins J."/>
            <person name="Shu S."/>
            <person name="Grimwood J."/>
            <person name="Barry K."/>
            <person name="Goodstein D."/>
            <person name="Schmutz J."/>
            <person name="Leebens-Mack J."/>
            <person name="Osbourn A."/>
        </authorList>
    </citation>
    <scope>NUCLEOTIDE SEQUENCE [LARGE SCALE GENOMIC DNA]</scope>
    <source>
        <strain evidence="24">JIC</strain>
    </source>
</reference>
<evidence type="ECO:0000256" key="15">
    <source>
        <dbReference type="ARBA" id="ARBA00023180"/>
    </source>
</evidence>
<sequence>MKKLRFLAVLMSVLVTVESKCSKGCDLALASHYITQDDTLDVISSYFHTTTDDVMGYNPIIKNRNNIITDTRINVPFSCDCIDGDFLGHVFSNQIQEGETYTSIAESNYANLTTPSWIDKFNDCNATNLPIDGNISVMINCSCGNSSVSTDYGLFITYPLISDDTLSSIAEQMNVSASLLQKYNPGVDFGAGTGLVYIPGKDKHGSYRPFDSGLSPNGSTDSSTNSSSGSSTSSGSSSGVIVGVCAAVGLIALLCCWYFGCIRRKKRKYAFSSSQPGIPTQAAGQPGRKAVIPGITVDKSVEFSYAELSNATKNFSLAHKIGQGGFGAVYYGELRGEKTAIKKMDMQATKEFLAELKVLSHVHHLNLVRLIGYCVDQSLFLVYEYIENGTLSEQLRGSDRPALPWTTRLQIALDSARGLEYIHEHTVPVYIHRDIKSPNILIDNNFRAKVADFGLTKLVQVGNAPLSTVLRGTFGYMPPEYTQFGTVSPKVDVFAFDVVLFELISGKDVVLKKKGSLFQPNTIVSLFEDVFTDSDPSSICQLVDPRLGQDYPLDSILKMAELARACTQENPDCRPIMRSVVVDLLSLKSASDDDLDIGGYYEHGLQSSQPCVWKVESTSKVSN</sequence>
<evidence type="ECO:0000313" key="25">
    <source>
        <dbReference type="Proteomes" id="UP001443914"/>
    </source>
</evidence>
<comment type="catalytic activity">
    <reaction evidence="17">
        <text>L-seryl-[protein] + ATP = O-phospho-L-seryl-[protein] + ADP + H(+)</text>
        <dbReference type="Rhea" id="RHEA:17989"/>
        <dbReference type="Rhea" id="RHEA-COMP:9863"/>
        <dbReference type="Rhea" id="RHEA-COMP:11604"/>
        <dbReference type="ChEBI" id="CHEBI:15378"/>
        <dbReference type="ChEBI" id="CHEBI:29999"/>
        <dbReference type="ChEBI" id="CHEBI:30616"/>
        <dbReference type="ChEBI" id="CHEBI:83421"/>
        <dbReference type="ChEBI" id="CHEBI:456216"/>
        <dbReference type="EC" id="2.7.11.1"/>
    </reaction>
</comment>
<feature type="signal peptide" evidence="21">
    <location>
        <begin position="1"/>
        <end position="19"/>
    </location>
</feature>
<dbReference type="GO" id="GO:0004674">
    <property type="term" value="F:protein serine/threonine kinase activity"/>
    <property type="evidence" value="ECO:0007669"/>
    <property type="project" value="UniProtKB-KW"/>
</dbReference>